<protein>
    <submittedName>
        <fullName evidence="2">Uncharacterized protein</fullName>
    </submittedName>
</protein>
<feature type="compositionally biased region" description="Basic and acidic residues" evidence="1">
    <location>
        <begin position="35"/>
        <end position="47"/>
    </location>
</feature>
<sequence>MNHESERGVKVKMCSDASNRSGSMNMNRMYNENENELKTKTASERTGRGGHGGRVTGGGVMTAMATATTAETTTVAEVERRRDERLEVAAKMLVHELKRWLQGGR</sequence>
<evidence type="ECO:0000313" key="2">
    <source>
        <dbReference type="EMBL" id="TFY56612.1"/>
    </source>
</evidence>
<feature type="region of interest" description="Disordered" evidence="1">
    <location>
        <begin position="1"/>
        <end position="60"/>
    </location>
</feature>
<comment type="caution">
    <text evidence="2">The sequence shown here is derived from an EMBL/GenBank/DDBJ whole genome shotgun (WGS) entry which is preliminary data.</text>
</comment>
<proteinExistence type="predicted"/>
<reference evidence="2 3" key="1">
    <citation type="submission" date="2019-02" db="EMBL/GenBank/DDBJ databases">
        <title>Genome sequencing of the rare red list fungi Dentipellis fragilis.</title>
        <authorList>
            <person name="Buettner E."/>
            <person name="Kellner H."/>
        </authorList>
    </citation>
    <scope>NUCLEOTIDE SEQUENCE [LARGE SCALE GENOMIC DNA]</scope>
    <source>
        <strain evidence="2 3">DSM 105465</strain>
    </source>
</reference>
<name>A0A4Y9Y3E0_9AGAM</name>
<dbReference type="Proteomes" id="UP000298327">
    <property type="component" value="Unassembled WGS sequence"/>
</dbReference>
<accession>A0A4Y9Y3E0</accession>
<dbReference type="AlphaFoldDB" id="A0A4Y9Y3E0"/>
<keyword evidence="3" id="KW-1185">Reference proteome</keyword>
<organism evidence="2 3">
    <name type="scientific">Dentipellis fragilis</name>
    <dbReference type="NCBI Taxonomy" id="205917"/>
    <lineage>
        <taxon>Eukaryota</taxon>
        <taxon>Fungi</taxon>
        <taxon>Dikarya</taxon>
        <taxon>Basidiomycota</taxon>
        <taxon>Agaricomycotina</taxon>
        <taxon>Agaricomycetes</taxon>
        <taxon>Russulales</taxon>
        <taxon>Hericiaceae</taxon>
        <taxon>Dentipellis</taxon>
    </lineage>
</organism>
<feature type="compositionally biased region" description="Gly residues" evidence="1">
    <location>
        <begin position="49"/>
        <end position="60"/>
    </location>
</feature>
<evidence type="ECO:0000256" key="1">
    <source>
        <dbReference type="SAM" id="MobiDB-lite"/>
    </source>
</evidence>
<gene>
    <name evidence="2" type="ORF">EVG20_g8859</name>
</gene>
<dbReference type="EMBL" id="SEOQ01000813">
    <property type="protein sequence ID" value="TFY56612.1"/>
    <property type="molecule type" value="Genomic_DNA"/>
</dbReference>
<evidence type="ECO:0000313" key="3">
    <source>
        <dbReference type="Proteomes" id="UP000298327"/>
    </source>
</evidence>